<evidence type="ECO:0000313" key="1">
    <source>
        <dbReference type="EMBL" id="KAK5866629.1"/>
    </source>
</evidence>
<organism evidence="1 2">
    <name type="scientific">Eleginops maclovinus</name>
    <name type="common">Patagonian blennie</name>
    <name type="synonym">Eleginus maclovinus</name>
    <dbReference type="NCBI Taxonomy" id="56733"/>
    <lineage>
        <taxon>Eukaryota</taxon>
        <taxon>Metazoa</taxon>
        <taxon>Chordata</taxon>
        <taxon>Craniata</taxon>
        <taxon>Vertebrata</taxon>
        <taxon>Euteleostomi</taxon>
        <taxon>Actinopterygii</taxon>
        <taxon>Neopterygii</taxon>
        <taxon>Teleostei</taxon>
        <taxon>Neoteleostei</taxon>
        <taxon>Acanthomorphata</taxon>
        <taxon>Eupercaria</taxon>
        <taxon>Perciformes</taxon>
        <taxon>Notothenioidei</taxon>
        <taxon>Eleginopidae</taxon>
        <taxon>Eleginops</taxon>
    </lineage>
</organism>
<name>A0AAN7XU43_ELEMC</name>
<evidence type="ECO:0000313" key="2">
    <source>
        <dbReference type="Proteomes" id="UP001346869"/>
    </source>
</evidence>
<proteinExistence type="predicted"/>
<gene>
    <name evidence="1" type="ORF">PBY51_020805</name>
</gene>
<protein>
    <submittedName>
        <fullName evidence="1">Uncharacterized protein</fullName>
    </submittedName>
</protein>
<comment type="caution">
    <text evidence="1">The sequence shown here is derived from an EMBL/GenBank/DDBJ whole genome shotgun (WGS) entry which is preliminary data.</text>
</comment>
<sequence>MMKISIFKCLESNSVITKVRRCCYRSERQKAPPCFQVPNTDTPFTSASLHNTQASEAVPWQYVPLVQLEPLYIRNSSESMSVLLFTQPWLLPVFPVSLCAVRPRCPGSEQQLKWLCFDASCACPPQQTRAWRLRRVASS</sequence>
<dbReference type="AlphaFoldDB" id="A0AAN7XU43"/>
<dbReference type="Proteomes" id="UP001346869">
    <property type="component" value="Unassembled WGS sequence"/>
</dbReference>
<reference evidence="1 2" key="2">
    <citation type="journal article" date="2023" name="Mol. Biol. Evol.">
        <title>Genomics of Secondarily Temperate Adaptation in the Only Non-Antarctic Icefish.</title>
        <authorList>
            <person name="Rivera-Colon A.G."/>
            <person name="Rayamajhi N."/>
            <person name="Minhas B.F."/>
            <person name="Madrigal G."/>
            <person name="Bilyk K.T."/>
            <person name="Yoon V."/>
            <person name="Hune M."/>
            <person name="Gregory S."/>
            <person name="Cheng C.H.C."/>
            <person name="Catchen J.M."/>
        </authorList>
    </citation>
    <scope>NUCLEOTIDE SEQUENCE [LARGE SCALE GENOMIC DNA]</scope>
    <source>
        <strain evidence="1">JMC-PN-2008</strain>
    </source>
</reference>
<accession>A0AAN7XU43</accession>
<keyword evidence="2" id="KW-1185">Reference proteome</keyword>
<dbReference type="EMBL" id="JAUZQC010000009">
    <property type="protein sequence ID" value="KAK5866629.1"/>
    <property type="molecule type" value="Genomic_DNA"/>
</dbReference>
<reference evidence="1 2" key="1">
    <citation type="journal article" date="2023" name="Genes (Basel)">
        <title>Chromosome-Level Genome Assembly and Circadian Gene Repertoire of the Patagonia Blennie Eleginops maclovinus-The Closest Ancestral Proxy of Antarctic Cryonotothenioids.</title>
        <authorList>
            <person name="Cheng C.C."/>
            <person name="Rivera-Colon A.G."/>
            <person name="Minhas B.F."/>
            <person name="Wilson L."/>
            <person name="Rayamajhi N."/>
            <person name="Vargas-Chacoff L."/>
            <person name="Catchen J.M."/>
        </authorList>
    </citation>
    <scope>NUCLEOTIDE SEQUENCE [LARGE SCALE GENOMIC DNA]</scope>
    <source>
        <strain evidence="1">JMC-PN-2008</strain>
    </source>
</reference>